<dbReference type="InterPro" id="IPR036770">
    <property type="entry name" value="Ankyrin_rpt-contain_sf"/>
</dbReference>
<reference evidence="4" key="1">
    <citation type="journal article" date="2023" name="Mol. Biol. Evol.">
        <title>Third-Generation Sequencing Reveals the Adaptive Role of the Epigenome in Three Deep-Sea Polychaetes.</title>
        <authorList>
            <person name="Perez M."/>
            <person name="Aroh O."/>
            <person name="Sun Y."/>
            <person name="Lan Y."/>
            <person name="Juniper S.K."/>
            <person name="Young C.R."/>
            <person name="Angers B."/>
            <person name="Qian P.Y."/>
        </authorList>
    </citation>
    <scope>NUCLEOTIDE SEQUENCE</scope>
    <source>
        <strain evidence="4">P08H-3</strain>
    </source>
</reference>
<accession>A0AAD9MX37</accession>
<dbReference type="InterPro" id="IPR002110">
    <property type="entry name" value="Ankyrin_rpt"/>
</dbReference>
<protein>
    <recommendedName>
        <fullName evidence="6">Ankyrin repeat protein</fullName>
    </recommendedName>
</protein>
<comment type="caution">
    <text evidence="4">The sequence shown here is derived from an EMBL/GenBank/DDBJ whole genome shotgun (WGS) entry which is preliminary data.</text>
</comment>
<dbReference type="Gene3D" id="1.25.40.20">
    <property type="entry name" value="Ankyrin repeat-containing domain"/>
    <property type="match status" value="3"/>
</dbReference>
<evidence type="ECO:0008006" key="6">
    <source>
        <dbReference type="Google" id="ProtNLM"/>
    </source>
</evidence>
<evidence type="ECO:0000256" key="2">
    <source>
        <dbReference type="ARBA" id="ARBA00023043"/>
    </source>
</evidence>
<feature type="repeat" description="ANK" evidence="3">
    <location>
        <begin position="37"/>
        <end position="69"/>
    </location>
</feature>
<keyword evidence="5" id="KW-1185">Reference proteome</keyword>
<keyword evidence="2 3" id="KW-0040">ANK repeat</keyword>
<name>A0AAD9MX37_9ANNE</name>
<dbReference type="Pfam" id="PF12796">
    <property type="entry name" value="Ank_2"/>
    <property type="match status" value="2"/>
</dbReference>
<keyword evidence="1" id="KW-0677">Repeat</keyword>
<dbReference type="AlphaFoldDB" id="A0AAD9MX37"/>
<dbReference type="PANTHER" id="PTHR24171">
    <property type="entry name" value="ANKYRIN REPEAT DOMAIN-CONTAINING PROTEIN 39-RELATED"/>
    <property type="match status" value="1"/>
</dbReference>
<dbReference type="PROSITE" id="PS50088">
    <property type="entry name" value="ANK_REPEAT"/>
    <property type="match status" value="3"/>
</dbReference>
<evidence type="ECO:0000313" key="5">
    <source>
        <dbReference type="Proteomes" id="UP001208570"/>
    </source>
</evidence>
<evidence type="ECO:0000256" key="1">
    <source>
        <dbReference type="ARBA" id="ARBA00022737"/>
    </source>
</evidence>
<dbReference type="EMBL" id="JAODUP010000576">
    <property type="protein sequence ID" value="KAK2146966.1"/>
    <property type="molecule type" value="Genomic_DNA"/>
</dbReference>
<proteinExistence type="predicted"/>
<dbReference type="Proteomes" id="UP001208570">
    <property type="component" value="Unassembled WGS sequence"/>
</dbReference>
<dbReference type="PROSITE" id="PS50297">
    <property type="entry name" value="ANK_REP_REGION"/>
    <property type="match status" value="3"/>
</dbReference>
<dbReference type="PRINTS" id="PR01415">
    <property type="entry name" value="ANKYRIN"/>
</dbReference>
<dbReference type="SUPFAM" id="SSF48403">
    <property type="entry name" value="Ankyrin repeat"/>
    <property type="match status" value="1"/>
</dbReference>
<dbReference type="Pfam" id="PF00023">
    <property type="entry name" value="Ank"/>
    <property type="match status" value="1"/>
</dbReference>
<organism evidence="4 5">
    <name type="scientific">Paralvinella palmiformis</name>
    <dbReference type="NCBI Taxonomy" id="53620"/>
    <lineage>
        <taxon>Eukaryota</taxon>
        <taxon>Metazoa</taxon>
        <taxon>Spiralia</taxon>
        <taxon>Lophotrochozoa</taxon>
        <taxon>Annelida</taxon>
        <taxon>Polychaeta</taxon>
        <taxon>Sedentaria</taxon>
        <taxon>Canalipalpata</taxon>
        <taxon>Terebellida</taxon>
        <taxon>Terebelliformia</taxon>
        <taxon>Alvinellidae</taxon>
        <taxon>Paralvinella</taxon>
    </lineage>
</organism>
<sequence length="353" mass="39900">MDRTYSKYFAALHRKELNIIRDLVMTKGCLVNYQFGDSSFPIHIAAEKDYLDVLKFLIAANTSVDLKNRHGQTALLLGISHRRIVQALIVAGAQVNLSDPHGRTALHLACAIGQIDTVTDLIEAGARVDAHDKWGRTPLHVTLLNITHNQSIAHIYIQVITVLLQKGCNVNQGDRQCSTPLFLAVAVGDSSLDIVKMLISHGAYPDLRSRHKLTPLMLSIMKGYVKHCMLLLSHNCNVNWRITATKNSCLRTAVKKGYVNIARLIIAAGCDLTREEWLYQPWDYTIMSQSETTLVWLRELQSTPQSLKHLSRSNVRKTHGIHLRKYMEQIHYPAILKKFILLEDIIPEAITRM</sequence>
<evidence type="ECO:0000313" key="4">
    <source>
        <dbReference type="EMBL" id="KAK2146966.1"/>
    </source>
</evidence>
<gene>
    <name evidence="4" type="ORF">LSH36_576g01013</name>
</gene>
<feature type="repeat" description="ANK" evidence="3">
    <location>
        <begin position="176"/>
        <end position="210"/>
    </location>
</feature>
<feature type="repeat" description="ANK" evidence="3">
    <location>
        <begin position="101"/>
        <end position="133"/>
    </location>
</feature>
<dbReference type="SMART" id="SM00248">
    <property type="entry name" value="ANK"/>
    <property type="match status" value="7"/>
</dbReference>
<evidence type="ECO:0000256" key="3">
    <source>
        <dbReference type="PROSITE-ProRule" id="PRU00023"/>
    </source>
</evidence>